<dbReference type="PANTHER" id="PTHR34853:SF1">
    <property type="entry name" value="LIPASE 5"/>
    <property type="match status" value="1"/>
</dbReference>
<name>A0ABR7L7F4_9PSEU</name>
<dbReference type="Pfam" id="PF03583">
    <property type="entry name" value="LIP"/>
    <property type="match status" value="1"/>
</dbReference>
<keyword evidence="1" id="KW-0732">Signal</keyword>
<dbReference type="SUPFAM" id="SSF53474">
    <property type="entry name" value="alpha/beta-Hydrolases"/>
    <property type="match status" value="1"/>
</dbReference>
<sequence>MRGILVRLPAIGCALLLAVLAAPADAVAAASDTPGTVISAKPLAESGWSKLKPEATAAQHVTYWSTQRVAGRPTTVAVTGAVFRPAGTPPPDGWPVVAWAHGTVGIGDGCAPSAGERSDRDAAYLKHWLAQGYAVVATDYAGLGTAGVHAYLDGATAAYNTVDMVRAAQDVEPSLADKWVVIGQSQGGHAALFTTNLAAEYAPESDFRGGVATGPPSNLESVVSLANPLLPDLQQPGLTTFLAYILAGLPTARPDIDVNSYLTELGRAVVADAAELCYPEMVERVRGVSIGSLFGKPLTDPQFHSAISSVMKVPVRGYDQPFFIGQGTFDTVVWAPLTAKLAAELTLNWQPFTVKTYPADHGGTMAASLPDTTPYVAKLLR</sequence>
<dbReference type="PANTHER" id="PTHR34853">
    <property type="match status" value="1"/>
</dbReference>
<keyword evidence="3" id="KW-1185">Reference proteome</keyword>
<protein>
    <submittedName>
        <fullName evidence="2">Alpha/beta hydrolase</fullName>
    </submittedName>
</protein>
<dbReference type="PIRSF" id="PIRSF029171">
    <property type="entry name" value="Esterase_LipA"/>
    <property type="match status" value="1"/>
</dbReference>
<feature type="chain" id="PRO_5045911187" evidence="1">
    <location>
        <begin position="29"/>
        <end position="381"/>
    </location>
</feature>
<dbReference type="GO" id="GO:0016787">
    <property type="term" value="F:hydrolase activity"/>
    <property type="evidence" value="ECO:0007669"/>
    <property type="project" value="UniProtKB-KW"/>
</dbReference>
<dbReference type="InterPro" id="IPR029058">
    <property type="entry name" value="AB_hydrolase_fold"/>
</dbReference>
<dbReference type="Gene3D" id="3.40.50.1820">
    <property type="entry name" value="alpha/beta hydrolase"/>
    <property type="match status" value="1"/>
</dbReference>
<comment type="caution">
    <text evidence="2">The sequence shown here is derived from an EMBL/GenBank/DDBJ whole genome shotgun (WGS) entry which is preliminary data.</text>
</comment>
<evidence type="ECO:0000313" key="2">
    <source>
        <dbReference type="EMBL" id="MBC6448633.1"/>
    </source>
</evidence>
<gene>
    <name evidence="2" type="ORF">GPZ80_15765</name>
</gene>
<accession>A0ABR7L7F4</accession>
<dbReference type="RefSeq" id="WP_187221115.1">
    <property type="nucleotide sequence ID" value="NZ_JABVED010000008.1"/>
</dbReference>
<feature type="signal peptide" evidence="1">
    <location>
        <begin position="1"/>
        <end position="28"/>
    </location>
</feature>
<evidence type="ECO:0000256" key="1">
    <source>
        <dbReference type="SAM" id="SignalP"/>
    </source>
</evidence>
<dbReference type="EMBL" id="JABVED010000008">
    <property type="protein sequence ID" value="MBC6448633.1"/>
    <property type="molecule type" value="Genomic_DNA"/>
</dbReference>
<proteinExistence type="predicted"/>
<dbReference type="InterPro" id="IPR005152">
    <property type="entry name" value="Lipase_secreted"/>
</dbReference>
<dbReference type="Gene3D" id="1.10.260.130">
    <property type="match status" value="1"/>
</dbReference>
<reference evidence="2 3" key="1">
    <citation type="submission" date="2020-06" db="EMBL/GenBank/DDBJ databases">
        <title>Actinokineospora xiongansis sp. nov., isolated from soil of Baiyangdian.</title>
        <authorList>
            <person name="Zhang X."/>
        </authorList>
    </citation>
    <scope>NUCLEOTIDE SEQUENCE [LARGE SCALE GENOMIC DNA]</scope>
    <source>
        <strain evidence="2 3">HBU206404</strain>
    </source>
</reference>
<dbReference type="Proteomes" id="UP000734823">
    <property type="component" value="Unassembled WGS sequence"/>
</dbReference>
<keyword evidence="2" id="KW-0378">Hydrolase</keyword>
<organism evidence="2 3">
    <name type="scientific">Actinokineospora xionganensis</name>
    <dbReference type="NCBI Taxonomy" id="2684470"/>
    <lineage>
        <taxon>Bacteria</taxon>
        <taxon>Bacillati</taxon>
        <taxon>Actinomycetota</taxon>
        <taxon>Actinomycetes</taxon>
        <taxon>Pseudonocardiales</taxon>
        <taxon>Pseudonocardiaceae</taxon>
        <taxon>Actinokineospora</taxon>
    </lineage>
</organism>
<evidence type="ECO:0000313" key="3">
    <source>
        <dbReference type="Proteomes" id="UP000734823"/>
    </source>
</evidence>